<reference evidence="1 2" key="1">
    <citation type="submission" date="2016-05" db="EMBL/GenBank/DDBJ databases">
        <authorList>
            <person name="Lavstsen T."/>
            <person name="Jespersen J.S."/>
        </authorList>
    </citation>
    <scope>NUCLEOTIDE SEQUENCE [LARGE SCALE GENOMIC DNA]</scope>
    <source>
        <strain evidence="1 2">B7-9</strain>
    </source>
</reference>
<gene>
    <name evidence="1" type="ORF">A9Q02_09860</name>
</gene>
<dbReference type="OrthoDB" id="147933at2"/>
<keyword evidence="2" id="KW-1185">Reference proteome</keyword>
<dbReference type="EMBL" id="LYXE01000041">
    <property type="protein sequence ID" value="PDW00483.1"/>
    <property type="molecule type" value="Genomic_DNA"/>
</dbReference>
<evidence type="ECO:0000313" key="1">
    <source>
        <dbReference type="EMBL" id="PDW00483.1"/>
    </source>
</evidence>
<proteinExistence type="predicted"/>
<name>A0A2H3KY61_9CHLR</name>
<organism evidence="1 2">
    <name type="scientific">Candidatus Chloroploca asiatica</name>
    <dbReference type="NCBI Taxonomy" id="1506545"/>
    <lineage>
        <taxon>Bacteria</taxon>
        <taxon>Bacillati</taxon>
        <taxon>Chloroflexota</taxon>
        <taxon>Chloroflexia</taxon>
        <taxon>Chloroflexales</taxon>
        <taxon>Chloroflexineae</taxon>
        <taxon>Oscillochloridaceae</taxon>
        <taxon>Candidatus Chloroploca</taxon>
    </lineage>
</organism>
<dbReference type="Proteomes" id="UP000220922">
    <property type="component" value="Unassembled WGS sequence"/>
</dbReference>
<evidence type="ECO:0000313" key="2">
    <source>
        <dbReference type="Proteomes" id="UP000220922"/>
    </source>
</evidence>
<dbReference type="Gene3D" id="2.10.110.10">
    <property type="entry name" value="Cysteine Rich Protein"/>
    <property type="match status" value="1"/>
</dbReference>
<accession>A0A2H3KY61</accession>
<comment type="caution">
    <text evidence="1">The sequence shown here is derived from an EMBL/GenBank/DDBJ whole genome shotgun (WGS) entry which is preliminary data.</text>
</comment>
<protein>
    <submittedName>
        <fullName evidence="1">Zinc-binding protein</fullName>
    </submittedName>
</protein>
<dbReference type="AlphaFoldDB" id="A0A2H3KY61"/>
<sequence>MWNSEQCAACGNALRDSYFTLVGRRERYCANCMATRPRCASCGAPVGEYHWRLHDGRLHCAHCHTTAIYDPLVAQALFDETVAGVVAQLGMTLNVGVALRVIDAPTLEALRNEGSTTPGPGLQTLGIYQRRGHLRTIYMLYGLPRLTYRTTVAHEYAHAWQGEHCPLLQDDELREGHAEWVAYQHLCWLGCTHAAQRMLEAQHPYRPAMERVRELERRVGLNGVTAYMKRAE</sequence>